<dbReference type="SUPFAM" id="SSF53254">
    <property type="entry name" value="Phosphoglycerate mutase-like"/>
    <property type="match status" value="1"/>
</dbReference>
<dbReference type="CDD" id="cd07067">
    <property type="entry name" value="HP_PGM_like"/>
    <property type="match status" value="1"/>
</dbReference>
<proteinExistence type="predicted"/>
<comment type="caution">
    <text evidence="1">The sequence shown here is derived from an EMBL/GenBank/DDBJ whole genome shotgun (WGS) entry which is preliminary data.</text>
</comment>
<dbReference type="SMART" id="SM00855">
    <property type="entry name" value="PGAM"/>
    <property type="match status" value="1"/>
</dbReference>
<sequence>MKRLFIIRHSETSGQHEDSPLTKLGMRQSKILSNFLDHYGYEIDKVISSPYLRAKDTIQPFANKKGLEVITDERLKERILSEEPLDDFMEVLEETFTDHDYKMPGGESSNEAKRRVRELVDELEQDEEHDNIAIVTHGNLLALLLQTFHADVGFDQWKRITNPDIYLVQKQGGEYTVERIWRE</sequence>
<accession>A0ABW3KZ66</accession>
<dbReference type="PANTHER" id="PTHR48100">
    <property type="entry name" value="BROAD-SPECIFICITY PHOSPHATASE YOR283W-RELATED"/>
    <property type="match status" value="1"/>
</dbReference>
<dbReference type="InterPro" id="IPR050275">
    <property type="entry name" value="PGM_Phosphatase"/>
</dbReference>
<dbReference type="EMBL" id="JBHTKL010000001">
    <property type="protein sequence ID" value="MFD1018402.1"/>
    <property type="molecule type" value="Genomic_DNA"/>
</dbReference>
<evidence type="ECO:0000313" key="1">
    <source>
        <dbReference type="EMBL" id="MFD1018402.1"/>
    </source>
</evidence>
<dbReference type="InterPro" id="IPR013078">
    <property type="entry name" value="His_Pase_superF_clade-1"/>
</dbReference>
<gene>
    <name evidence="1" type="ORF">ACFQ2J_04230</name>
</gene>
<dbReference type="RefSeq" id="WP_386056878.1">
    <property type="nucleotide sequence ID" value="NZ_JBHTKL010000001.1"/>
</dbReference>
<organism evidence="1 2">
    <name type="scientific">Thalassobacillus hwangdonensis</name>
    <dbReference type="NCBI Taxonomy" id="546108"/>
    <lineage>
        <taxon>Bacteria</taxon>
        <taxon>Bacillati</taxon>
        <taxon>Bacillota</taxon>
        <taxon>Bacilli</taxon>
        <taxon>Bacillales</taxon>
        <taxon>Bacillaceae</taxon>
        <taxon>Thalassobacillus</taxon>
    </lineage>
</organism>
<dbReference type="PANTHER" id="PTHR48100:SF1">
    <property type="entry name" value="HISTIDINE PHOSPHATASE FAMILY PROTEIN-RELATED"/>
    <property type="match status" value="1"/>
</dbReference>
<evidence type="ECO:0000313" key="2">
    <source>
        <dbReference type="Proteomes" id="UP001596990"/>
    </source>
</evidence>
<dbReference type="Pfam" id="PF00300">
    <property type="entry name" value="His_Phos_1"/>
    <property type="match status" value="1"/>
</dbReference>
<name>A0ABW3KZ66_9BACI</name>
<reference evidence="2" key="1">
    <citation type="journal article" date="2019" name="Int. J. Syst. Evol. Microbiol.">
        <title>The Global Catalogue of Microorganisms (GCM) 10K type strain sequencing project: providing services to taxonomists for standard genome sequencing and annotation.</title>
        <authorList>
            <consortium name="The Broad Institute Genomics Platform"/>
            <consortium name="The Broad Institute Genome Sequencing Center for Infectious Disease"/>
            <person name="Wu L."/>
            <person name="Ma J."/>
        </authorList>
    </citation>
    <scope>NUCLEOTIDE SEQUENCE [LARGE SCALE GENOMIC DNA]</scope>
    <source>
        <strain evidence="2">CCUG 56607</strain>
    </source>
</reference>
<protein>
    <submittedName>
        <fullName evidence="1">Histidine phosphatase family protein</fullName>
    </submittedName>
</protein>
<keyword evidence="2" id="KW-1185">Reference proteome</keyword>
<dbReference type="Proteomes" id="UP001596990">
    <property type="component" value="Unassembled WGS sequence"/>
</dbReference>
<dbReference type="Gene3D" id="3.40.50.1240">
    <property type="entry name" value="Phosphoglycerate mutase-like"/>
    <property type="match status" value="1"/>
</dbReference>
<dbReference type="InterPro" id="IPR029033">
    <property type="entry name" value="His_PPase_superfam"/>
</dbReference>